<dbReference type="EMBL" id="AMCI01004497">
    <property type="protein sequence ID" value="EJW97971.1"/>
    <property type="molecule type" value="Genomic_DNA"/>
</dbReference>
<name>J9FSN3_9ZZZZ</name>
<accession>J9FSN3</accession>
<reference evidence="1" key="1">
    <citation type="journal article" date="2012" name="PLoS ONE">
        <title>Gene sets for utilization of primary and secondary nutrition supplies in the distal gut of endangered iberian lynx.</title>
        <authorList>
            <person name="Alcaide M."/>
            <person name="Messina E."/>
            <person name="Richter M."/>
            <person name="Bargiela R."/>
            <person name="Peplies J."/>
            <person name="Huws S.A."/>
            <person name="Newbold C.J."/>
            <person name="Golyshin P.N."/>
            <person name="Simon M.A."/>
            <person name="Lopez G."/>
            <person name="Yakimov M.M."/>
            <person name="Ferrer M."/>
        </authorList>
    </citation>
    <scope>NUCLEOTIDE SEQUENCE</scope>
</reference>
<dbReference type="AlphaFoldDB" id="J9FSN3"/>
<feature type="non-terminal residue" evidence="1">
    <location>
        <position position="52"/>
    </location>
</feature>
<sequence length="52" mass="5860">MKQKISRMVCAVLCCTPLIATAQQPQSVGTQMEQEYLQVCVKVEDNHPHSEQ</sequence>
<organism evidence="1">
    <name type="scientific">gut metagenome</name>
    <dbReference type="NCBI Taxonomy" id="749906"/>
    <lineage>
        <taxon>unclassified sequences</taxon>
        <taxon>metagenomes</taxon>
        <taxon>organismal metagenomes</taxon>
    </lineage>
</organism>
<evidence type="ECO:0000313" key="1">
    <source>
        <dbReference type="EMBL" id="EJW97971.1"/>
    </source>
</evidence>
<protein>
    <submittedName>
        <fullName evidence="1">Secreted protein</fullName>
    </submittedName>
</protein>
<gene>
    <name evidence="1" type="ORF">EVA_13922</name>
</gene>
<comment type="caution">
    <text evidence="1">The sequence shown here is derived from an EMBL/GenBank/DDBJ whole genome shotgun (WGS) entry which is preliminary data.</text>
</comment>
<proteinExistence type="predicted"/>